<keyword evidence="1" id="KW-0812">Transmembrane</keyword>
<dbReference type="PANTHER" id="PTHR33444">
    <property type="entry name" value="SI:DKEY-19B23.12-RELATED"/>
    <property type="match status" value="1"/>
</dbReference>
<reference evidence="3" key="1">
    <citation type="journal article" date="2015" name="Nat. Genet.">
        <title>The genome and transcriptome of the zoonotic hookworm Ancylostoma ceylanicum identify infection-specific gene families.</title>
        <authorList>
            <person name="Schwarz E.M."/>
            <person name="Hu Y."/>
            <person name="Antoshechkin I."/>
            <person name="Miller M.M."/>
            <person name="Sternberg P.W."/>
            <person name="Aroian R.V."/>
        </authorList>
    </citation>
    <scope>NUCLEOTIDE SEQUENCE</scope>
    <source>
        <strain evidence="3">HY135</strain>
    </source>
</reference>
<evidence type="ECO:0000313" key="2">
    <source>
        <dbReference type="EMBL" id="EYC13402.1"/>
    </source>
</evidence>
<evidence type="ECO:0008006" key="4">
    <source>
        <dbReference type="Google" id="ProtNLM"/>
    </source>
</evidence>
<dbReference type="Proteomes" id="UP000024635">
    <property type="component" value="Unassembled WGS sequence"/>
</dbReference>
<organism evidence="2 3">
    <name type="scientific">Ancylostoma ceylanicum</name>
    <dbReference type="NCBI Taxonomy" id="53326"/>
    <lineage>
        <taxon>Eukaryota</taxon>
        <taxon>Metazoa</taxon>
        <taxon>Ecdysozoa</taxon>
        <taxon>Nematoda</taxon>
        <taxon>Chromadorea</taxon>
        <taxon>Rhabditida</taxon>
        <taxon>Rhabditina</taxon>
        <taxon>Rhabditomorpha</taxon>
        <taxon>Strongyloidea</taxon>
        <taxon>Ancylostomatidae</taxon>
        <taxon>Ancylostomatinae</taxon>
        <taxon>Ancylostoma</taxon>
    </lineage>
</organism>
<keyword evidence="1" id="KW-1133">Transmembrane helix</keyword>
<dbReference type="EMBL" id="JARK01001380">
    <property type="protein sequence ID" value="EYC13402.1"/>
    <property type="molecule type" value="Genomic_DNA"/>
</dbReference>
<dbReference type="InterPro" id="IPR040350">
    <property type="entry name" value="TMEM272"/>
</dbReference>
<comment type="caution">
    <text evidence="2">The sequence shown here is derived from an EMBL/GenBank/DDBJ whole genome shotgun (WGS) entry which is preliminary data.</text>
</comment>
<accession>A0A016UEW6</accession>
<keyword evidence="3" id="KW-1185">Reference proteome</keyword>
<feature type="transmembrane region" description="Helical" evidence="1">
    <location>
        <begin position="6"/>
        <end position="28"/>
    </location>
</feature>
<dbReference type="PANTHER" id="PTHR33444:SF12">
    <property type="entry name" value="TRANSMEMBRANE PROTEIN 272"/>
    <property type="match status" value="1"/>
</dbReference>
<sequence>MGVFVTIWIIWLILGSYWTYGVYGDVVFEVDRPNYCDQFLYMFAFVIITLTYVLAGILLCCCCYCIVCLCCHNGSVIIIT</sequence>
<feature type="transmembrane region" description="Helical" evidence="1">
    <location>
        <begin position="40"/>
        <end position="59"/>
    </location>
</feature>
<proteinExistence type="predicted"/>
<dbReference type="AlphaFoldDB" id="A0A016UEW6"/>
<keyword evidence="1" id="KW-0472">Membrane</keyword>
<dbReference type="STRING" id="53326.A0A016UEW6"/>
<gene>
    <name evidence="2" type="primary">Acey_s0044.g971</name>
    <name evidence="2" type="ORF">Y032_0044g971</name>
</gene>
<protein>
    <recommendedName>
        <fullName evidence="4">G-protein coupled receptors family 1 profile domain-containing protein</fullName>
    </recommendedName>
</protein>
<evidence type="ECO:0000256" key="1">
    <source>
        <dbReference type="SAM" id="Phobius"/>
    </source>
</evidence>
<evidence type="ECO:0000313" key="3">
    <source>
        <dbReference type="Proteomes" id="UP000024635"/>
    </source>
</evidence>
<dbReference type="OrthoDB" id="6157510at2759"/>
<name>A0A016UEW6_9BILA</name>